<evidence type="ECO:0000313" key="10">
    <source>
        <dbReference type="EMBL" id="ROS45011.1"/>
    </source>
</evidence>
<organism evidence="10 11">
    <name type="scientific">Amycolatopsis thermoflava</name>
    <dbReference type="NCBI Taxonomy" id="84480"/>
    <lineage>
        <taxon>Bacteria</taxon>
        <taxon>Bacillati</taxon>
        <taxon>Actinomycetota</taxon>
        <taxon>Actinomycetes</taxon>
        <taxon>Pseudonocardiales</taxon>
        <taxon>Pseudonocardiaceae</taxon>
        <taxon>Amycolatopsis</taxon>
        <taxon>Amycolatopsis methanolica group</taxon>
    </lineage>
</organism>
<feature type="transmembrane region" description="Helical" evidence="8">
    <location>
        <begin position="71"/>
        <end position="90"/>
    </location>
</feature>
<evidence type="ECO:0000256" key="8">
    <source>
        <dbReference type="HAMAP-Rule" id="MF_01148"/>
    </source>
</evidence>
<protein>
    <recommendedName>
        <fullName evidence="8">Apolipoprotein N-acyltransferase</fullName>
        <shortName evidence="8">ALP N-acyltransferase</shortName>
        <ecNumber evidence="8">2.3.1.269</ecNumber>
    </recommendedName>
</protein>
<feature type="domain" description="CN hydrolase" evidence="9">
    <location>
        <begin position="246"/>
        <end position="481"/>
    </location>
</feature>
<keyword evidence="11" id="KW-1185">Reference proteome</keyword>
<dbReference type="EC" id="2.3.1.269" evidence="8"/>
<keyword evidence="2 8" id="KW-1003">Cell membrane</keyword>
<comment type="function">
    <text evidence="8">Catalyzes the phospholipid dependent N-acylation of the N-terminal cysteine of apolipoprotein, the last step in lipoprotein maturation.</text>
</comment>
<dbReference type="PANTHER" id="PTHR38686:SF1">
    <property type="entry name" value="APOLIPOPROTEIN N-ACYLTRANSFERASE"/>
    <property type="match status" value="1"/>
</dbReference>
<comment type="similarity">
    <text evidence="8">Belongs to the CN hydrolase family. Apolipoprotein N-acyltransferase subfamily.</text>
</comment>
<dbReference type="GO" id="GO:0042158">
    <property type="term" value="P:lipoprotein biosynthetic process"/>
    <property type="evidence" value="ECO:0007669"/>
    <property type="project" value="UniProtKB-UniRule"/>
</dbReference>
<comment type="caution">
    <text evidence="10">The sequence shown here is derived from an EMBL/GenBank/DDBJ whole genome shotgun (WGS) entry which is preliminary data.</text>
</comment>
<comment type="pathway">
    <text evidence="8">Protein modification; lipoprotein biosynthesis (N-acyl transfer).</text>
</comment>
<dbReference type="Pfam" id="PF20154">
    <property type="entry name" value="LNT_N"/>
    <property type="match status" value="1"/>
</dbReference>
<keyword evidence="3 8" id="KW-0808">Transferase</keyword>
<dbReference type="CDD" id="cd07571">
    <property type="entry name" value="ALP_N-acyl_transferase"/>
    <property type="match status" value="1"/>
</dbReference>
<dbReference type="InterPro" id="IPR003010">
    <property type="entry name" value="C-N_Hydrolase"/>
</dbReference>
<dbReference type="RefSeq" id="WP_408626469.1">
    <property type="nucleotide sequence ID" value="NZ_CBDRBK010000018.1"/>
</dbReference>
<dbReference type="PROSITE" id="PS50263">
    <property type="entry name" value="CN_HYDROLASE"/>
    <property type="match status" value="1"/>
</dbReference>
<feature type="transmembrane region" description="Helical" evidence="8">
    <location>
        <begin position="169"/>
        <end position="194"/>
    </location>
</feature>
<dbReference type="GO" id="GO:0005886">
    <property type="term" value="C:plasma membrane"/>
    <property type="evidence" value="ECO:0007669"/>
    <property type="project" value="UniProtKB-SubCell"/>
</dbReference>
<keyword evidence="6 8" id="KW-0472">Membrane</keyword>
<keyword evidence="7 8" id="KW-0012">Acyltransferase</keyword>
<dbReference type="PANTHER" id="PTHR38686">
    <property type="entry name" value="APOLIPOPROTEIN N-ACYLTRANSFERASE"/>
    <property type="match status" value="1"/>
</dbReference>
<evidence type="ECO:0000256" key="7">
    <source>
        <dbReference type="ARBA" id="ARBA00023315"/>
    </source>
</evidence>
<evidence type="ECO:0000313" key="11">
    <source>
        <dbReference type="Proteomes" id="UP000274843"/>
    </source>
</evidence>
<comment type="catalytic activity">
    <reaction evidence="8">
        <text>N-terminal S-1,2-diacyl-sn-glyceryl-L-cysteinyl-[lipoprotein] + a glycerophospholipid = N-acyl-S-1,2-diacyl-sn-glyceryl-L-cysteinyl-[lipoprotein] + a 2-acyl-sn-glycero-3-phospholipid + H(+)</text>
        <dbReference type="Rhea" id="RHEA:48228"/>
        <dbReference type="Rhea" id="RHEA-COMP:14681"/>
        <dbReference type="Rhea" id="RHEA-COMP:14684"/>
        <dbReference type="ChEBI" id="CHEBI:15378"/>
        <dbReference type="ChEBI" id="CHEBI:136912"/>
        <dbReference type="ChEBI" id="CHEBI:140656"/>
        <dbReference type="ChEBI" id="CHEBI:140657"/>
        <dbReference type="ChEBI" id="CHEBI:140660"/>
        <dbReference type="EC" id="2.3.1.269"/>
    </reaction>
</comment>
<feature type="transmembrane region" description="Helical" evidence="8">
    <location>
        <begin position="206"/>
        <end position="225"/>
    </location>
</feature>
<dbReference type="InterPro" id="IPR004563">
    <property type="entry name" value="Apolipo_AcylTrfase"/>
</dbReference>
<proteinExistence type="inferred from homology"/>
<feature type="transmembrane region" description="Helical" evidence="8">
    <location>
        <begin position="24"/>
        <end position="41"/>
    </location>
</feature>
<reference evidence="10 11" key="1">
    <citation type="submission" date="2018-11" db="EMBL/GenBank/DDBJ databases">
        <title>Sequencing the genomes of 1000 actinobacteria strains.</title>
        <authorList>
            <person name="Klenk H.-P."/>
        </authorList>
    </citation>
    <scope>NUCLEOTIDE SEQUENCE [LARGE SCALE GENOMIC DNA]</scope>
    <source>
        <strain evidence="10 11">DSM 44348</strain>
    </source>
</reference>
<dbReference type="Proteomes" id="UP000274843">
    <property type="component" value="Unassembled WGS sequence"/>
</dbReference>
<keyword evidence="5 8" id="KW-1133">Transmembrane helix</keyword>
<sequence length="528" mass="56105">MAAPVAESAEPSAPTRKKRQWRPWLLRLALAAASGFVFYLAFAPRDLWWLAPLGFAGLGLALRGRRFWGGLGYGFAFGLGLYLPLLFWLQDFLGRGFGPAPWVALSAALAAYLGLAAALCTVVARLPGAPVWMAAVIIASETPRSWWPFGGFPWGRVAFSQSEGAFTPLASVGGAPLTGFAVVLTGFGLAALLAHAARRDRRVLRLPVIATLVPVIAGLALWPTIGTGAQAGSRTVATVQGNAPDVGLDLINESATLRANHLAQSEVLRAAIRSGAVPTPDLIVWPETATDLTTTDPVLDQMVRELGIPTLIGARYREPGQRTRNTEFVWDPATGRGENYTKQELVPFAEFVPARSIARWFTPFVDDTGDMQAGSTPAVLDIAGTRVAVPICYEIAYDYVSRDAVNDGAQLIVLPTNNAWYGHSEMTYQQLAMARLRAVEHGRAVVVSATSGVSALVEPDGTVTQSTSQFTAASLVGDVPLRTQATLSDRLGASTEYGLVGAALAAILAGLVLRVRTRATSTTATRAE</sequence>
<evidence type="ECO:0000256" key="1">
    <source>
        <dbReference type="ARBA" id="ARBA00004651"/>
    </source>
</evidence>
<dbReference type="Gene3D" id="3.60.110.10">
    <property type="entry name" value="Carbon-nitrogen hydrolase"/>
    <property type="match status" value="1"/>
</dbReference>
<dbReference type="UniPathway" id="UPA00666"/>
<evidence type="ECO:0000259" key="9">
    <source>
        <dbReference type="PROSITE" id="PS50263"/>
    </source>
</evidence>
<keyword evidence="4 8" id="KW-0812">Transmembrane</keyword>
<dbReference type="GO" id="GO:0016410">
    <property type="term" value="F:N-acyltransferase activity"/>
    <property type="evidence" value="ECO:0007669"/>
    <property type="project" value="UniProtKB-UniRule"/>
</dbReference>
<keyword evidence="10" id="KW-0449">Lipoprotein</keyword>
<dbReference type="AlphaFoldDB" id="A0A3N2H7V8"/>
<dbReference type="EMBL" id="RKHY01000001">
    <property type="protein sequence ID" value="ROS45011.1"/>
    <property type="molecule type" value="Genomic_DNA"/>
</dbReference>
<dbReference type="HAMAP" id="MF_01148">
    <property type="entry name" value="Lnt"/>
    <property type="match status" value="1"/>
</dbReference>
<accession>A0A3N2H7V8</accession>
<dbReference type="Pfam" id="PF00795">
    <property type="entry name" value="CN_hydrolase"/>
    <property type="match status" value="1"/>
</dbReference>
<evidence type="ECO:0000256" key="4">
    <source>
        <dbReference type="ARBA" id="ARBA00022692"/>
    </source>
</evidence>
<evidence type="ECO:0000256" key="6">
    <source>
        <dbReference type="ARBA" id="ARBA00023136"/>
    </source>
</evidence>
<comment type="subcellular location">
    <subcellularLocation>
        <location evidence="1 8">Cell membrane</location>
        <topology evidence="1 8">Multi-pass membrane protein</topology>
    </subcellularLocation>
</comment>
<dbReference type="NCBIfam" id="TIGR00546">
    <property type="entry name" value="lnt"/>
    <property type="match status" value="1"/>
</dbReference>
<dbReference type="InterPro" id="IPR045378">
    <property type="entry name" value="LNT_N"/>
</dbReference>
<name>A0A3N2H7V8_9PSEU</name>
<evidence type="ECO:0000256" key="5">
    <source>
        <dbReference type="ARBA" id="ARBA00022989"/>
    </source>
</evidence>
<dbReference type="SUPFAM" id="SSF56317">
    <property type="entry name" value="Carbon-nitrogen hydrolase"/>
    <property type="match status" value="1"/>
</dbReference>
<dbReference type="GeneID" id="301848698"/>
<feature type="transmembrane region" description="Helical" evidence="8">
    <location>
        <begin position="102"/>
        <end position="124"/>
    </location>
</feature>
<feature type="transmembrane region" description="Helical" evidence="8">
    <location>
        <begin position="497"/>
        <end position="515"/>
    </location>
</feature>
<evidence type="ECO:0000256" key="3">
    <source>
        <dbReference type="ARBA" id="ARBA00022679"/>
    </source>
</evidence>
<dbReference type="InterPro" id="IPR036526">
    <property type="entry name" value="C-N_Hydrolase_sf"/>
</dbReference>
<gene>
    <name evidence="8" type="primary">lnt</name>
    <name evidence="10" type="ORF">EDD35_7469</name>
</gene>
<evidence type="ECO:0000256" key="2">
    <source>
        <dbReference type="ARBA" id="ARBA00022475"/>
    </source>
</evidence>